<gene>
    <name evidence="1" type="ORF">MPNT_330010</name>
</gene>
<evidence type="ECO:0000313" key="2">
    <source>
        <dbReference type="Proteomes" id="UP000663859"/>
    </source>
</evidence>
<name>A0A8J2BUG9_9BACT</name>
<dbReference type="AlphaFoldDB" id="A0A8J2BUG9"/>
<dbReference type="Proteomes" id="UP000663859">
    <property type="component" value="Unassembled WGS sequence"/>
</dbReference>
<accession>A0A8J2BUG9</accession>
<evidence type="ECO:0000313" key="1">
    <source>
        <dbReference type="EMBL" id="CAF0700129.1"/>
    </source>
</evidence>
<protein>
    <submittedName>
        <fullName evidence="1">Uncharacterized protein</fullName>
    </submittedName>
</protein>
<keyword evidence="2" id="KW-1185">Reference proteome</keyword>
<reference evidence="1" key="1">
    <citation type="submission" date="2021-02" db="EMBL/GenBank/DDBJ databases">
        <authorList>
            <person name="Cremers G."/>
            <person name="Picone N."/>
        </authorList>
    </citation>
    <scope>NUCLEOTIDE SEQUENCE</scope>
    <source>
        <strain evidence="1">PQ17</strain>
    </source>
</reference>
<sequence>MAYQGIWCPKDGRDVLTGAVANQTGAIVDAIYAEAG</sequence>
<dbReference type="EMBL" id="CAJNOB010000027">
    <property type="protein sequence ID" value="CAF0700129.1"/>
    <property type="molecule type" value="Genomic_DNA"/>
</dbReference>
<comment type="caution">
    <text evidence="1">The sequence shown here is derived from an EMBL/GenBank/DDBJ whole genome shotgun (WGS) entry which is preliminary data.</text>
</comment>
<proteinExistence type="predicted"/>
<organism evidence="1 2">
    <name type="scientific">Candidatus Methylacidithermus pantelleriae</name>
    <dbReference type="NCBI Taxonomy" id="2744239"/>
    <lineage>
        <taxon>Bacteria</taxon>
        <taxon>Pseudomonadati</taxon>
        <taxon>Verrucomicrobiota</taxon>
        <taxon>Methylacidiphilae</taxon>
        <taxon>Methylacidiphilales</taxon>
        <taxon>Methylacidiphilaceae</taxon>
        <taxon>Candidatus Methylacidithermus</taxon>
    </lineage>
</organism>